<dbReference type="GeneID" id="5971516"/>
<dbReference type="InParanoid" id="Q0UVI6"/>
<dbReference type="VEuPathDB" id="FungiDB:JI435_042280"/>
<dbReference type="KEGG" id="pno:SNOG_04228"/>
<name>Q0UVI6_PHANO</name>
<proteinExistence type="predicted"/>
<dbReference type="RefSeq" id="XP_001794648.1">
    <property type="nucleotide sequence ID" value="XM_001794596.1"/>
</dbReference>
<accession>Q0UVI6</accession>
<gene>
    <name evidence="1" type="ORF">SNOG_04228</name>
</gene>
<sequence length="175" mass="20179">MAPRKPAAADKAKEPLAVKKSSVVKRPARGFHKFKNGMLNVRPKGDEKALIKIWEYALGGKEFRLLSGSSRKSSVQPRPSEKKNAFVLLRIKDLRIEVSSPGMLMYFDKLKLGVLSELRRIRFCIFPDRKHKWEKKSFTECENSLREIPLLTTWASSYDLIVEKMEMSFSTFNNK</sequence>
<dbReference type="EMBL" id="CH445330">
    <property type="protein sequence ID" value="EAT87988.2"/>
    <property type="molecule type" value="Genomic_DNA"/>
</dbReference>
<evidence type="ECO:0000313" key="2">
    <source>
        <dbReference type="Proteomes" id="UP000001055"/>
    </source>
</evidence>
<evidence type="ECO:0000313" key="1">
    <source>
        <dbReference type="EMBL" id="EAT87988.2"/>
    </source>
</evidence>
<dbReference type="Proteomes" id="UP000001055">
    <property type="component" value="Unassembled WGS sequence"/>
</dbReference>
<reference evidence="2" key="1">
    <citation type="journal article" date="2007" name="Plant Cell">
        <title>Dothideomycete-plant interactions illuminated by genome sequencing and EST analysis of the wheat pathogen Stagonospora nodorum.</title>
        <authorList>
            <person name="Hane J.K."/>
            <person name="Lowe R.G."/>
            <person name="Solomon P.S."/>
            <person name="Tan K.C."/>
            <person name="Schoch C.L."/>
            <person name="Spatafora J.W."/>
            <person name="Crous P.W."/>
            <person name="Kodira C."/>
            <person name="Birren B.W."/>
            <person name="Galagan J.E."/>
            <person name="Torriani S.F."/>
            <person name="McDonald B.A."/>
            <person name="Oliver R.P."/>
        </authorList>
    </citation>
    <scope>NUCLEOTIDE SEQUENCE [LARGE SCALE GENOMIC DNA]</scope>
    <source>
        <strain evidence="2">SN15 / ATCC MYA-4574 / FGSC 10173</strain>
    </source>
</reference>
<dbReference type="AlphaFoldDB" id="Q0UVI6"/>
<protein>
    <submittedName>
        <fullName evidence="1">Uncharacterized protein</fullName>
    </submittedName>
</protein>
<organism evidence="1 2">
    <name type="scientific">Phaeosphaeria nodorum (strain SN15 / ATCC MYA-4574 / FGSC 10173)</name>
    <name type="common">Glume blotch fungus</name>
    <name type="synonym">Parastagonospora nodorum</name>
    <dbReference type="NCBI Taxonomy" id="321614"/>
    <lineage>
        <taxon>Eukaryota</taxon>
        <taxon>Fungi</taxon>
        <taxon>Dikarya</taxon>
        <taxon>Ascomycota</taxon>
        <taxon>Pezizomycotina</taxon>
        <taxon>Dothideomycetes</taxon>
        <taxon>Pleosporomycetidae</taxon>
        <taxon>Pleosporales</taxon>
        <taxon>Pleosporineae</taxon>
        <taxon>Phaeosphaeriaceae</taxon>
        <taxon>Parastagonospora</taxon>
    </lineage>
</organism>